<feature type="transmembrane region" description="Helical" evidence="6">
    <location>
        <begin position="68"/>
        <end position="87"/>
    </location>
</feature>
<evidence type="ECO:0000259" key="7">
    <source>
        <dbReference type="SMART" id="SM00694"/>
    </source>
</evidence>
<proteinExistence type="predicted"/>
<feature type="region of interest" description="Disordered" evidence="5">
    <location>
        <begin position="238"/>
        <end position="258"/>
    </location>
</feature>
<comment type="subcellular location">
    <subcellularLocation>
        <location evidence="1">Endomembrane system</location>
        <topology evidence="1">Multi-pass membrane protein</topology>
    </subcellularLocation>
</comment>
<feature type="transmembrane region" description="Helical" evidence="6">
    <location>
        <begin position="156"/>
        <end position="174"/>
    </location>
</feature>
<name>A0A8H4BKM3_MUCCL</name>
<reference evidence="8 9" key="1">
    <citation type="submission" date="2019-09" db="EMBL/GenBank/DDBJ databases">
        <authorList>
            <consortium name="DOE Joint Genome Institute"/>
            <person name="Mondo S.J."/>
            <person name="Navarro-Mendoza M.I."/>
            <person name="Perez-Arques C."/>
            <person name="Panchal S."/>
            <person name="Nicolas F.E."/>
            <person name="Ganguly P."/>
            <person name="Pangilinan J."/>
            <person name="Grigoriev I."/>
            <person name="Heitman J."/>
            <person name="Sanya K."/>
            <person name="Garre V."/>
        </authorList>
    </citation>
    <scope>NUCLEOTIDE SEQUENCE [LARGE SCALE GENOMIC DNA]</scope>
    <source>
        <strain evidence="8 9">MU402</strain>
    </source>
</reference>
<feature type="domain" description="Peroxin/Ferlin" evidence="7">
    <location>
        <begin position="358"/>
        <end position="391"/>
    </location>
</feature>
<dbReference type="InterPro" id="IPR006614">
    <property type="entry name" value="Peroxin/Ferlin"/>
</dbReference>
<keyword evidence="4 6" id="KW-0472">Membrane</keyword>
<keyword evidence="2 6" id="KW-0812">Transmembrane</keyword>
<gene>
    <name evidence="8" type="ORF">FB192DRAFT_1323626</name>
</gene>
<dbReference type="InterPro" id="IPR010482">
    <property type="entry name" value="TECPR1-like_DysF"/>
</dbReference>
<dbReference type="EMBL" id="JAAECE010000003">
    <property type="protein sequence ID" value="KAF1803781.1"/>
    <property type="molecule type" value="Genomic_DNA"/>
</dbReference>
<comment type="caution">
    <text evidence="8">The sequence shown here is derived from an EMBL/GenBank/DDBJ whole genome shotgun (WGS) entry which is preliminary data.</text>
</comment>
<dbReference type="PANTHER" id="PTHR31679:SF2">
    <property type="entry name" value="PEROXISOMAL MEMBRANE PROTEIN PEX30-RELATED"/>
    <property type="match status" value="1"/>
</dbReference>
<evidence type="ECO:0000256" key="5">
    <source>
        <dbReference type="SAM" id="MobiDB-lite"/>
    </source>
</evidence>
<dbReference type="GO" id="GO:0007031">
    <property type="term" value="P:peroxisome organization"/>
    <property type="evidence" value="ECO:0007669"/>
    <property type="project" value="UniProtKB-ARBA"/>
</dbReference>
<evidence type="ECO:0000256" key="1">
    <source>
        <dbReference type="ARBA" id="ARBA00004127"/>
    </source>
</evidence>
<dbReference type="PANTHER" id="PTHR31679">
    <property type="entry name" value="PEROXISOMAL MEMBRANE PROTEIN PEX30-RELATED"/>
    <property type="match status" value="1"/>
</dbReference>
<dbReference type="InterPro" id="IPR052646">
    <property type="entry name" value="Peroxisomal_PEX28-32"/>
</dbReference>
<sequence length="402" mass="46796">MFNVDEGYCTIDLKDADKIPPLVLNMLIQLGPAVKYMALFTDVLMWKNPSASVLAVLLWITLCTWTQKWLVFGLPCLCFVKLASNWLSTSILRRRREASECSRASQLGQDLNVAKGIQPSKPVSMHDTVHHLQQIQTWWFSHCQWRHLSSYANQQVAHYLLIYIWPLWAALNFILGSHGIFALAGTWFLVASSPWYQLVLVALKNNPVLYHYTRALLDYSICLFTYLGQETHSSVKTASHRGATQLPSTSLSSSSQKPKEGYRCEVSLLFEIYQNQRYWFGLGWTESLLQSEREPWTDNQLKPIISKDEYKLPKETRSTLQDLDTHVKRTIIKSWVWTDRDWWIDMTGELEDKVDRDGWQYGDNGWLHLMSKPGPCSFTRRRKWCRRAKLIEKQLIITDKDE</sequence>
<feature type="transmembrane region" description="Helical" evidence="6">
    <location>
        <begin position="44"/>
        <end position="62"/>
    </location>
</feature>
<evidence type="ECO:0000313" key="9">
    <source>
        <dbReference type="Proteomes" id="UP000469890"/>
    </source>
</evidence>
<protein>
    <submittedName>
        <fullName evidence="8">Peroxin/Dysferlin domain-containing protein</fullName>
    </submittedName>
</protein>
<dbReference type="Pfam" id="PF06398">
    <property type="entry name" value="Pex24p"/>
    <property type="match status" value="1"/>
</dbReference>
<evidence type="ECO:0000256" key="3">
    <source>
        <dbReference type="ARBA" id="ARBA00022989"/>
    </source>
</evidence>
<dbReference type="SMART" id="SM00694">
    <property type="entry name" value="DysFC"/>
    <property type="match status" value="1"/>
</dbReference>
<organism evidence="8 9">
    <name type="scientific">Mucor circinelloides f. lusitanicus</name>
    <name type="common">Mucor racemosus var. lusitanicus</name>
    <dbReference type="NCBI Taxonomy" id="29924"/>
    <lineage>
        <taxon>Eukaryota</taxon>
        <taxon>Fungi</taxon>
        <taxon>Fungi incertae sedis</taxon>
        <taxon>Mucoromycota</taxon>
        <taxon>Mucoromycotina</taxon>
        <taxon>Mucoromycetes</taxon>
        <taxon>Mucorales</taxon>
        <taxon>Mucorineae</taxon>
        <taxon>Mucoraceae</taxon>
        <taxon>Mucor</taxon>
    </lineage>
</organism>
<dbReference type="GO" id="GO:0005778">
    <property type="term" value="C:peroxisomal membrane"/>
    <property type="evidence" value="ECO:0007669"/>
    <property type="project" value="TreeGrafter"/>
</dbReference>
<dbReference type="AlphaFoldDB" id="A0A8H4BKM3"/>
<evidence type="ECO:0000256" key="4">
    <source>
        <dbReference type="ARBA" id="ARBA00023136"/>
    </source>
</evidence>
<evidence type="ECO:0000256" key="6">
    <source>
        <dbReference type="SAM" id="Phobius"/>
    </source>
</evidence>
<dbReference type="Proteomes" id="UP000469890">
    <property type="component" value="Unassembled WGS sequence"/>
</dbReference>
<evidence type="ECO:0000313" key="8">
    <source>
        <dbReference type="EMBL" id="KAF1803781.1"/>
    </source>
</evidence>
<keyword evidence="3 6" id="KW-1133">Transmembrane helix</keyword>
<feature type="compositionally biased region" description="Low complexity" evidence="5">
    <location>
        <begin position="244"/>
        <end position="256"/>
    </location>
</feature>
<evidence type="ECO:0000256" key="2">
    <source>
        <dbReference type="ARBA" id="ARBA00022692"/>
    </source>
</evidence>
<dbReference type="GO" id="GO:0012505">
    <property type="term" value="C:endomembrane system"/>
    <property type="evidence" value="ECO:0007669"/>
    <property type="project" value="UniProtKB-SubCell"/>
</dbReference>
<accession>A0A8H4BKM3</accession>